<dbReference type="OrthoDB" id="9787435at2"/>
<dbReference type="Pfam" id="PF13602">
    <property type="entry name" value="ADH_zinc_N_2"/>
    <property type="match status" value="1"/>
</dbReference>
<dbReference type="Proteomes" id="UP000265768">
    <property type="component" value="Unassembled WGS sequence"/>
</dbReference>
<dbReference type="CDD" id="cd05289">
    <property type="entry name" value="MDR_like_2"/>
    <property type="match status" value="1"/>
</dbReference>
<dbReference type="InterPro" id="IPR020843">
    <property type="entry name" value="ER"/>
</dbReference>
<proteinExistence type="predicted"/>
<evidence type="ECO:0000256" key="2">
    <source>
        <dbReference type="ARBA" id="ARBA00023002"/>
    </source>
</evidence>
<dbReference type="AlphaFoldDB" id="A0A3A4AZX3"/>
<keyword evidence="2" id="KW-0560">Oxidoreductase</keyword>
<dbReference type="InterPro" id="IPR011032">
    <property type="entry name" value="GroES-like_sf"/>
</dbReference>
<dbReference type="SMART" id="SM00829">
    <property type="entry name" value="PKS_ER"/>
    <property type="match status" value="1"/>
</dbReference>
<organism evidence="4 5">
    <name type="scientific">Bailinhaonella thermotolerans</name>
    <dbReference type="NCBI Taxonomy" id="1070861"/>
    <lineage>
        <taxon>Bacteria</taxon>
        <taxon>Bacillati</taxon>
        <taxon>Actinomycetota</taxon>
        <taxon>Actinomycetes</taxon>
        <taxon>Streptosporangiales</taxon>
        <taxon>Streptosporangiaceae</taxon>
        <taxon>Bailinhaonella</taxon>
    </lineage>
</organism>
<accession>A0A3A4AZX3</accession>
<dbReference type="InterPro" id="IPR036291">
    <property type="entry name" value="NAD(P)-bd_dom_sf"/>
</dbReference>
<dbReference type="RefSeq" id="WP_119926178.1">
    <property type="nucleotide sequence ID" value="NZ_QZEY01000003.1"/>
</dbReference>
<dbReference type="SUPFAM" id="SSF51735">
    <property type="entry name" value="NAD(P)-binding Rossmann-fold domains"/>
    <property type="match status" value="1"/>
</dbReference>
<keyword evidence="1" id="KW-0521">NADP</keyword>
<reference evidence="4 5" key="1">
    <citation type="submission" date="2018-09" db="EMBL/GenBank/DDBJ databases">
        <title>YIM 75507 draft genome.</title>
        <authorList>
            <person name="Tang S."/>
            <person name="Feng Y."/>
        </authorList>
    </citation>
    <scope>NUCLEOTIDE SEQUENCE [LARGE SCALE GENOMIC DNA]</scope>
    <source>
        <strain evidence="4 5">YIM 75507</strain>
    </source>
</reference>
<dbReference type="Gene3D" id="3.90.180.10">
    <property type="entry name" value="Medium-chain alcohol dehydrogenases, catalytic domain"/>
    <property type="match status" value="1"/>
</dbReference>
<dbReference type="EMBL" id="QZEY01000003">
    <property type="protein sequence ID" value="RJL33218.1"/>
    <property type="molecule type" value="Genomic_DNA"/>
</dbReference>
<evidence type="ECO:0000313" key="5">
    <source>
        <dbReference type="Proteomes" id="UP000265768"/>
    </source>
</evidence>
<dbReference type="PANTHER" id="PTHR48106">
    <property type="entry name" value="QUINONE OXIDOREDUCTASE PIG3-RELATED"/>
    <property type="match status" value="1"/>
</dbReference>
<dbReference type="GO" id="GO:0016651">
    <property type="term" value="F:oxidoreductase activity, acting on NAD(P)H"/>
    <property type="evidence" value="ECO:0007669"/>
    <property type="project" value="TreeGrafter"/>
</dbReference>
<name>A0A3A4AZX3_9ACTN</name>
<dbReference type="Pfam" id="PF08240">
    <property type="entry name" value="ADH_N"/>
    <property type="match status" value="1"/>
</dbReference>
<comment type="caution">
    <text evidence="4">The sequence shown here is derived from an EMBL/GenBank/DDBJ whole genome shotgun (WGS) entry which is preliminary data.</text>
</comment>
<evidence type="ECO:0000313" key="4">
    <source>
        <dbReference type="EMBL" id="RJL33218.1"/>
    </source>
</evidence>
<feature type="domain" description="Enoyl reductase (ER)" evidence="3">
    <location>
        <begin position="10"/>
        <end position="309"/>
    </location>
</feature>
<dbReference type="InterPro" id="IPR013154">
    <property type="entry name" value="ADH-like_N"/>
</dbReference>
<dbReference type="SUPFAM" id="SSF50129">
    <property type="entry name" value="GroES-like"/>
    <property type="match status" value="1"/>
</dbReference>
<dbReference type="GO" id="GO:0070402">
    <property type="term" value="F:NADPH binding"/>
    <property type="evidence" value="ECO:0007669"/>
    <property type="project" value="TreeGrafter"/>
</dbReference>
<gene>
    <name evidence="4" type="ORF">D5H75_10285</name>
</gene>
<keyword evidence="5" id="KW-1185">Reference proteome</keyword>
<dbReference type="Gene3D" id="3.40.50.720">
    <property type="entry name" value="NAD(P)-binding Rossmann-like Domain"/>
    <property type="match status" value="1"/>
</dbReference>
<protein>
    <submittedName>
        <fullName evidence="4">NADP-dependent oxidoreductase</fullName>
    </submittedName>
</protein>
<evidence type="ECO:0000259" key="3">
    <source>
        <dbReference type="SMART" id="SM00829"/>
    </source>
</evidence>
<evidence type="ECO:0000256" key="1">
    <source>
        <dbReference type="ARBA" id="ARBA00022857"/>
    </source>
</evidence>
<sequence length="314" mass="31270">MRAVVVRNPGGLDALEVVDVAVPEPGPGQVRVRVEAAAVNPVDVATRAGLLVEGGLVRRREQHGIGWDVAGVIDALGPGVTGVGAGDRVIGLRDRLELPLGTHAEYVVLDAGAVARAPGGVSAEAAATIPLNGLTAMQGLDLLGLSAGQTLLVTGAAGALGGFAVELAAARGLRVVALASPADEEAVRGFGAEFFVPRGGDLPSAVRALVPGGVDGVLDAAVVGSPALEAARGGGSFVSVVAGAAPLPLRGTRVREVWIRADAAMLGALSALAESGRLTLRVASTHALEDAAKAHALLEQGGLRGRPVLTPGPR</sequence>